<dbReference type="PATRIC" id="fig|888809.3.peg.1407"/>
<proteinExistence type="predicted"/>
<protein>
    <submittedName>
        <fullName evidence="1">Uncharacterized protein</fullName>
    </submittedName>
</protein>
<dbReference type="EMBL" id="AEXV01000008">
    <property type="protein sequence ID" value="EGD29321.1"/>
    <property type="molecule type" value="Genomic_DNA"/>
</dbReference>
<dbReference type="AlphaFoldDB" id="F0I2Q8"/>
<organism evidence="1 2">
    <name type="scientific">Streptococcus sanguinis SK72</name>
    <dbReference type="NCBI Taxonomy" id="888809"/>
    <lineage>
        <taxon>Bacteria</taxon>
        <taxon>Bacillati</taxon>
        <taxon>Bacillota</taxon>
        <taxon>Bacilli</taxon>
        <taxon>Lactobacillales</taxon>
        <taxon>Streptococcaceae</taxon>
        <taxon>Streptococcus</taxon>
    </lineage>
</organism>
<accession>F0I2Q8</accession>
<sequence>MSQSFFILVKNFRNILEFLEKYLKFGRYTRKCKGERKELEATGQLVENFSFSLSVSLEQITFKSRLKGLILSSCGKFFQTFSFLLTRKKEYVKVNE</sequence>
<dbReference type="HOGENOM" id="CLU_2453440_0_0_9"/>
<name>F0I2Q8_STRSA</name>
<evidence type="ECO:0000313" key="1">
    <source>
        <dbReference type="EMBL" id="EGD29321.1"/>
    </source>
</evidence>
<dbReference type="Proteomes" id="UP000003332">
    <property type="component" value="Unassembled WGS sequence"/>
</dbReference>
<reference evidence="1 2" key="1">
    <citation type="submission" date="2011-02" db="EMBL/GenBank/DDBJ databases">
        <authorList>
            <person name="Muzny D."/>
            <person name="Qin X."/>
            <person name="Deng J."/>
            <person name="Jiang H."/>
            <person name="Liu Y."/>
            <person name="Qu J."/>
            <person name="Song X.-Z."/>
            <person name="Zhang L."/>
            <person name="Thornton R."/>
            <person name="Coyle M."/>
            <person name="Francisco L."/>
            <person name="Jackson L."/>
            <person name="Javaid M."/>
            <person name="Korchina V."/>
            <person name="Kovar C."/>
            <person name="Mata R."/>
            <person name="Mathew T."/>
            <person name="Ngo R."/>
            <person name="Nguyen L."/>
            <person name="Nguyen N."/>
            <person name="Okwuonu G."/>
            <person name="Ongeri F."/>
            <person name="Pham C."/>
            <person name="Simmons D."/>
            <person name="Wilczek-Boney K."/>
            <person name="Hale W."/>
            <person name="Jakkamsetti A."/>
            <person name="Pham P."/>
            <person name="Ruth R."/>
            <person name="San Lucas F."/>
            <person name="Warren J."/>
            <person name="Zhang J."/>
            <person name="Zhao Z."/>
            <person name="Zhou C."/>
            <person name="Zhu D."/>
            <person name="Lee S."/>
            <person name="Bess C."/>
            <person name="Blankenburg K."/>
            <person name="Forbes L."/>
            <person name="Fu Q."/>
            <person name="Gubbala S."/>
            <person name="Hirani K."/>
            <person name="Jayaseelan J.C."/>
            <person name="Lara F."/>
            <person name="Munidasa M."/>
            <person name="Palculict T."/>
            <person name="Patil S."/>
            <person name="Pu L.-L."/>
            <person name="Saada N."/>
            <person name="Tang L."/>
            <person name="Weissenberger G."/>
            <person name="Zhu Y."/>
            <person name="Hemphill L."/>
            <person name="Shang Y."/>
            <person name="Youmans B."/>
            <person name="Ayvaz T."/>
            <person name="Ross M."/>
            <person name="Santibanez J."/>
            <person name="Aqrawi P."/>
            <person name="Gross S."/>
            <person name="Joshi V."/>
            <person name="Fowler G."/>
            <person name="Nazareth L."/>
            <person name="Reid J."/>
            <person name="Worley K."/>
            <person name="Petrosino J."/>
            <person name="Highlander S."/>
            <person name="Gibbs R."/>
        </authorList>
    </citation>
    <scope>NUCLEOTIDE SEQUENCE [LARGE SCALE GENOMIC DNA]</scope>
    <source>
        <strain evidence="1 2">SK72</strain>
    </source>
</reference>
<evidence type="ECO:0000313" key="2">
    <source>
        <dbReference type="Proteomes" id="UP000003332"/>
    </source>
</evidence>
<gene>
    <name evidence="1" type="ORF">HMPREF9381_1448</name>
</gene>
<comment type="caution">
    <text evidence="1">The sequence shown here is derived from an EMBL/GenBank/DDBJ whole genome shotgun (WGS) entry which is preliminary data.</text>
</comment>